<dbReference type="Pfam" id="PF00069">
    <property type="entry name" value="Pkinase"/>
    <property type="match status" value="1"/>
</dbReference>
<dbReference type="InterPro" id="IPR036936">
    <property type="entry name" value="CRIB_dom_sf"/>
</dbReference>
<feature type="compositionally biased region" description="Basic and acidic residues" evidence="8">
    <location>
        <begin position="63"/>
        <end position="74"/>
    </location>
</feature>
<dbReference type="InterPro" id="IPR017441">
    <property type="entry name" value="Protein_kinase_ATP_BS"/>
</dbReference>
<feature type="compositionally biased region" description="Acidic residues" evidence="8">
    <location>
        <begin position="171"/>
        <end position="191"/>
    </location>
</feature>
<feature type="region of interest" description="Disordered" evidence="8">
    <location>
        <begin position="157"/>
        <end position="255"/>
    </location>
</feature>
<dbReference type="InterPro" id="IPR008271">
    <property type="entry name" value="Ser/Thr_kinase_AS"/>
</dbReference>
<dbReference type="PROSITE" id="PS00108">
    <property type="entry name" value="PROTEIN_KINASE_ST"/>
    <property type="match status" value="1"/>
</dbReference>
<evidence type="ECO:0000256" key="4">
    <source>
        <dbReference type="ARBA" id="ARBA00022741"/>
    </source>
</evidence>
<protein>
    <recommendedName>
        <fullName evidence="1">non-specific serine/threonine protein kinase</fullName>
        <ecNumber evidence="1">2.7.11.1</ecNumber>
    </recommendedName>
</protein>
<feature type="binding site" evidence="7">
    <location>
        <position position="306"/>
    </location>
    <ligand>
        <name>ATP</name>
        <dbReference type="ChEBI" id="CHEBI:30616"/>
    </ligand>
</feature>
<evidence type="ECO:0000256" key="5">
    <source>
        <dbReference type="ARBA" id="ARBA00022777"/>
    </source>
</evidence>
<dbReference type="SUPFAM" id="SSF56112">
    <property type="entry name" value="Protein kinase-like (PK-like)"/>
    <property type="match status" value="1"/>
</dbReference>
<dbReference type="Pfam" id="PF00786">
    <property type="entry name" value="PBD"/>
    <property type="match status" value="1"/>
</dbReference>
<dbReference type="InterPro" id="IPR011009">
    <property type="entry name" value="Kinase-like_dom_sf"/>
</dbReference>
<dbReference type="Gene3D" id="3.30.200.20">
    <property type="entry name" value="Phosphorylase Kinase, domain 1"/>
    <property type="match status" value="1"/>
</dbReference>
<dbReference type="CDD" id="cd01093">
    <property type="entry name" value="CRIB_PAK_like"/>
    <property type="match status" value="1"/>
</dbReference>
<keyword evidence="6 7" id="KW-0067">ATP-binding</keyword>
<evidence type="ECO:0000256" key="1">
    <source>
        <dbReference type="ARBA" id="ARBA00012513"/>
    </source>
</evidence>
<feature type="region of interest" description="Disordered" evidence="8">
    <location>
        <begin position="1"/>
        <end position="74"/>
    </location>
</feature>
<keyword evidence="5 11" id="KW-0418">Kinase</keyword>
<dbReference type="PANTHER" id="PTHR45832">
    <property type="entry name" value="SERINE/THREONINE-PROTEIN KINASE SAMKA-RELATED-RELATED"/>
    <property type="match status" value="1"/>
</dbReference>
<feature type="non-terminal residue" evidence="11">
    <location>
        <position position="1"/>
    </location>
</feature>
<dbReference type="Gene3D" id="1.10.510.10">
    <property type="entry name" value="Transferase(Phosphotransferase) domain 1"/>
    <property type="match status" value="1"/>
</dbReference>
<comment type="caution">
    <text evidence="11">The sequence shown here is derived from an EMBL/GenBank/DDBJ whole genome shotgun (WGS) entry which is preliminary data.</text>
</comment>
<feature type="non-terminal residue" evidence="11">
    <location>
        <position position="539"/>
    </location>
</feature>
<dbReference type="EMBL" id="JAAWVN010017899">
    <property type="protein sequence ID" value="MBN3292685.1"/>
    <property type="molecule type" value="Genomic_DNA"/>
</dbReference>
<dbReference type="PROSITE" id="PS50011">
    <property type="entry name" value="PROTEIN_KINASE_DOM"/>
    <property type="match status" value="1"/>
</dbReference>
<accession>A0ABS2Z0W5</accession>
<keyword evidence="4 7" id="KW-0547">Nucleotide-binding</keyword>
<sequence length="539" mass="60189">MSDSVDIEEKPPAPPLRMNSNNRDSSASNHSTKPLPMAPEEKNKKARLRSIFPGGGDKTNKKKEKERPEISLPSDFEHTIHVGFDAVTGEFTGIPEQWARLLQTSNITKLEQKKNPQAVLDVLKFYDSKETVNNQKYMSFTSGDKSAHGYIASNALGTKTASEPPLAPPVSEEEDDDEDDDEEEEDDDDNEPPPIIAPRPEHTKSIYTRSIVEPATPPASVKEVTTSPVSSVPQNTSTMSSLYRHTDRQRKKSKMTDEEILERLRSIVSVGDPKKKYTRFEKIGQGASGTVYTAIDIATGQEVAIKQMNLQQQPKKELIINEILVMRENKNPNIVNYLDSYLVGDELWVVMEYLAGGSLTDVVTETCMDEGQIAAVCRECLQALDFLHSNQVIHRDIKSDNILLGMDGSVKLTDFGFCAQITPEQSKRSTMVGTPYWMAPEVVTRKAYGPKVDVWSLGIMAIEMIEGEPPYLNENPLRNPERLSAVFRDFLNRCLEMDVDRRGAAKELLQHPFLKLAKPLSSLTPLIIAAKEAIKNSSR</sequence>
<dbReference type="Gene3D" id="3.90.810.10">
    <property type="entry name" value="CRIB domain"/>
    <property type="match status" value="1"/>
</dbReference>
<feature type="compositionally biased region" description="Polar residues" evidence="8">
    <location>
        <begin position="18"/>
        <end position="32"/>
    </location>
</feature>
<evidence type="ECO:0000256" key="6">
    <source>
        <dbReference type="ARBA" id="ARBA00022840"/>
    </source>
</evidence>
<name>A0ABS2Z0W5_POLSE</name>
<dbReference type="SMART" id="SM00220">
    <property type="entry name" value="S_TKc"/>
    <property type="match status" value="1"/>
</dbReference>
<organism evidence="11 12">
    <name type="scientific">Polypterus senegalus</name>
    <name type="common">Senegal bichir</name>
    <dbReference type="NCBI Taxonomy" id="55291"/>
    <lineage>
        <taxon>Eukaryota</taxon>
        <taxon>Metazoa</taxon>
        <taxon>Chordata</taxon>
        <taxon>Craniata</taxon>
        <taxon>Vertebrata</taxon>
        <taxon>Euteleostomi</taxon>
        <taxon>Actinopterygii</taxon>
        <taxon>Polypteriformes</taxon>
        <taxon>Polypteridae</taxon>
        <taxon>Polypterus</taxon>
    </lineage>
</organism>
<reference evidence="11" key="1">
    <citation type="journal article" date="2021" name="Cell">
        <title>Tracing the genetic footprints of vertebrate landing in non-teleost ray-finned fishes.</title>
        <authorList>
            <person name="Bi X."/>
            <person name="Wang K."/>
            <person name="Yang L."/>
            <person name="Pan H."/>
            <person name="Jiang H."/>
            <person name="Wei Q."/>
            <person name="Fang M."/>
            <person name="Yu H."/>
            <person name="Zhu C."/>
            <person name="Cai Y."/>
            <person name="He Y."/>
            <person name="Gan X."/>
            <person name="Zeng H."/>
            <person name="Yu D."/>
            <person name="Zhu Y."/>
            <person name="Jiang H."/>
            <person name="Qiu Q."/>
            <person name="Yang H."/>
            <person name="Zhang Y.E."/>
            <person name="Wang W."/>
            <person name="Zhu M."/>
            <person name="He S."/>
            <person name="Zhang G."/>
        </authorList>
    </citation>
    <scope>NUCLEOTIDE SEQUENCE</scope>
    <source>
        <strain evidence="11">Bchr_001</strain>
    </source>
</reference>
<keyword evidence="2" id="KW-0723">Serine/threonine-protein kinase</keyword>
<dbReference type="InterPro" id="IPR051931">
    <property type="entry name" value="PAK3-like"/>
</dbReference>
<dbReference type="InterPro" id="IPR000719">
    <property type="entry name" value="Prot_kinase_dom"/>
</dbReference>
<keyword evidence="3" id="KW-0808">Transferase</keyword>
<feature type="compositionally biased region" description="Polar residues" evidence="8">
    <location>
        <begin position="223"/>
        <end position="243"/>
    </location>
</feature>
<dbReference type="Proteomes" id="UP001166052">
    <property type="component" value="Unassembled WGS sequence"/>
</dbReference>
<dbReference type="InterPro" id="IPR000095">
    <property type="entry name" value="CRIB_dom"/>
</dbReference>
<evidence type="ECO:0000256" key="2">
    <source>
        <dbReference type="ARBA" id="ARBA00022527"/>
    </source>
</evidence>
<dbReference type="EC" id="2.7.11.1" evidence="1"/>
<evidence type="ECO:0000256" key="7">
    <source>
        <dbReference type="PROSITE-ProRule" id="PRU10141"/>
    </source>
</evidence>
<dbReference type="PANTHER" id="PTHR45832:SF11">
    <property type="entry name" value="SERINE_THREONINE-PROTEIN KINASE PAK 3"/>
    <property type="match status" value="1"/>
</dbReference>
<dbReference type="GO" id="GO:0016301">
    <property type="term" value="F:kinase activity"/>
    <property type="evidence" value="ECO:0007669"/>
    <property type="project" value="UniProtKB-KW"/>
</dbReference>
<evidence type="ECO:0000313" key="12">
    <source>
        <dbReference type="Proteomes" id="UP001166052"/>
    </source>
</evidence>
<gene>
    <name evidence="11" type="primary">Pak3</name>
    <name evidence="11" type="ORF">GTO92_0003263</name>
</gene>
<feature type="domain" description="Protein kinase" evidence="9">
    <location>
        <begin position="277"/>
        <end position="514"/>
    </location>
</feature>
<evidence type="ECO:0000256" key="8">
    <source>
        <dbReference type="SAM" id="MobiDB-lite"/>
    </source>
</evidence>
<dbReference type="InterPro" id="IPR033923">
    <property type="entry name" value="PAK_BD"/>
</dbReference>
<evidence type="ECO:0000259" key="10">
    <source>
        <dbReference type="PROSITE" id="PS50108"/>
    </source>
</evidence>
<dbReference type="SMART" id="SM00285">
    <property type="entry name" value="PBD"/>
    <property type="match status" value="1"/>
</dbReference>
<evidence type="ECO:0000313" key="11">
    <source>
        <dbReference type="EMBL" id="MBN3292685.1"/>
    </source>
</evidence>
<proteinExistence type="predicted"/>
<dbReference type="PROSITE" id="PS00107">
    <property type="entry name" value="PROTEIN_KINASE_ATP"/>
    <property type="match status" value="1"/>
</dbReference>
<evidence type="ECO:0000256" key="3">
    <source>
        <dbReference type="ARBA" id="ARBA00022679"/>
    </source>
</evidence>
<keyword evidence="12" id="KW-1185">Reference proteome</keyword>
<evidence type="ECO:0000259" key="9">
    <source>
        <dbReference type="PROSITE" id="PS50011"/>
    </source>
</evidence>
<dbReference type="PROSITE" id="PS50108">
    <property type="entry name" value="CRIB"/>
    <property type="match status" value="1"/>
</dbReference>
<feature type="domain" description="CRIB" evidence="10">
    <location>
        <begin position="70"/>
        <end position="83"/>
    </location>
</feature>